<accession>A0A5A7RKS3</accession>
<evidence type="ECO:0000313" key="7">
    <source>
        <dbReference type="EMBL" id="GER57702.1"/>
    </source>
</evidence>
<dbReference type="OrthoDB" id="2015280at2759"/>
<evidence type="ECO:0000256" key="6">
    <source>
        <dbReference type="RuleBase" id="RU363114"/>
    </source>
</evidence>
<dbReference type="EMBL" id="BKCP01013514">
    <property type="protein sequence ID" value="GER57702.1"/>
    <property type="molecule type" value="Genomic_DNA"/>
</dbReference>
<protein>
    <recommendedName>
        <fullName evidence="6">Pectin acetylesterase</fullName>
        <ecNumber evidence="6">3.1.1.-</ecNumber>
    </recommendedName>
</protein>
<dbReference type="EC" id="3.1.1.-" evidence="6"/>
<keyword evidence="8" id="KW-1185">Reference proteome</keyword>
<name>A0A5A7RKS3_STRAF</name>
<comment type="function">
    <text evidence="1 6">Hydrolyzes acetyl esters in homogalacturonan regions of pectin. In type I primary cell wall, galacturonic acid residues of pectin can be acetylated at the O-2 and O-3 positions. Decreasing the degree of acetylation of pectin gels in vitro alters their physical properties.</text>
</comment>
<dbReference type="GO" id="GO:0071555">
    <property type="term" value="P:cell wall organization"/>
    <property type="evidence" value="ECO:0007669"/>
    <property type="project" value="UniProtKB-KW"/>
</dbReference>
<evidence type="ECO:0000256" key="3">
    <source>
        <dbReference type="ARBA" id="ARBA00005784"/>
    </source>
</evidence>
<comment type="caution">
    <text evidence="7">The sequence shown here is derived from an EMBL/GenBank/DDBJ whole genome shotgun (WGS) entry which is preliminary data.</text>
</comment>
<comment type="subcellular location">
    <subcellularLocation>
        <location evidence="2 6">Secreted</location>
        <location evidence="2 6">Cell wall</location>
    </subcellularLocation>
</comment>
<feature type="non-terminal residue" evidence="7">
    <location>
        <position position="137"/>
    </location>
</feature>
<organism evidence="7 8">
    <name type="scientific">Striga asiatica</name>
    <name type="common">Asiatic witchweed</name>
    <name type="synonym">Buchnera asiatica</name>
    <dbReference type="NCBI Taxonomy" id="4170"/>
    <lineage>
        <taxon>Eukaryota</taxon>
        <taxon>Viridiplantae</taxon>
        <taxon>Streptophyta</taxon>
        <taxon>Embryophyta</taxon>
        <taxon>Tracheophyta</taxon>
        <taxon>Spermatophyta</taxon>
        <taxon>Magnoliopsida</taxon>
        <taxon>eudicotyledons</taxon>
        <taxon>Gunneridae</taxon>
        <taxon>Pentapetalae</taxon>
        <taxon>asterids</taxon>
        <taxon>lamiids</taxon>
        <taxon>Lamiales</taxon>
        <taxon>Orobanchaceae</taxon>
        <taxon>Buchnereae</taxon>
        <taxon>Striga</taxon>
    </lineage>
</organism>
<keyword evidence="6" id="KW-0964">Secreted</keyword>
<evidence type="ECO:0000256" key="2">
    <source>
        <dbReference type="ARBA" id="ARBA00004191"/>
    </source>
</evidence>
<dbReference type="PANTHER" id="PTHR21562">
    <property type="entry name" value="NOTUM-RELATED"/>
    <property type="match status" value="1"/>
</dbReference>
<gene>
    <name evidence="7" type="ORF">STAS_35526</name>
</gene>
<evidence type="ECO:0000313" key="8">
    <source>
        <dbReference type="Proteomes" id="UP000325081"/>
    </source>
</evidence>
<dbReference type="AlphaFoldDB" id="A0A5A7RKS3"/>
<evidence type="ECO:0000256" key="5">
    <source>
        <dbReference type="ARBA" id="ARBA00023316"/>
    </source>
</evidence>
<sequence length="137" mass="14636">MWQGGGRCNSLRSCIYCKPTRRGLSTNFQKIIPLTGLLSNKAEDNLNKVKVRYCNGAPSAGDCGNESCSPSTAAGLHSRGHRIWGAAMDELMCFYFVTGRWAGGNSICAGGLAKGDAMVSDNAFSLSDRDDQIPIVP</sequence>
<keyword evidence="6" id="KW-0378">Hydrolase</keyword>
<dbReference type="GO" id="GO:0052793">
    <property type="term" value="F:pectin acetylesterase activity"/>
    <property type="evidence" value="ECO:0007669"/>
    <property type="project" value="TreeGrafter"/>
</dbReference>
<dbReference type="Proteomes" id="UP000325081">
    <property type="component" value="Unassembled WGS sequence"/>
</dbReference>
<evidence type="ECO:0000256" key="4">
    <source>
        <dbReference type="ARBA" id="ARBA00022512"/>
    </source>
</evidence>
<evidence type="ECO:0000256" key="1">
    <source>
        <dbReference type="ARBA" id="ARBA00003534"/>
    </source>
</evidence>
<comment type="similarity">
    <text evidence="3 6">Belongs to the pectinacetylesterase family.</text>
</comment>
<reference evidence="8" key="1">
    <citation type="journal article" date="2019" name="Curr. Biol.">
        <title>Genome Sequence of Striga asiatica Provides Insight into the Evolution of Plant Parasitism.</title>
        <authorList>
            <person name="Yoshida S."/>
            <person name="Kim S."/>
            <person name="Wafula E.K."/>
            <person name="Tanskanen J."/>
            <person name="Kim Y.M."/>
            <person name="Honaas L."/>
            <person name="Yang Z."/>
            <person name="Spallek T."/>
            <person name="Conn C.E."/>
            <person name="Ichihashi Y."/>
            <person name="Cheong K."/>
            <person name="Cui S."/>
            <person name="Der J.P."/>
            <person name="Gundlach H."/>
            <person name="Jiao Y."/>
            <person name="Hori C."/>
            <person name="Ishida J.K."/>
            <person name="Kasahara H."/>
            <person name="Kiba T."/>
            <person name="Kim M.S."/>
            <person name="Koo N."/>
            <person name="Laohavisit A."/>
            <person name="Lee Y.H."/>
            <person name="Lumba S."/>
            <person name="McCourt P."/>
            <person name="Mortimer J.C."/>
            <person name="Mutuku J.M."/>
            <person name="Nomura T."/>
            <person name="Sasaki-Sekimoto Y."/>
            <person name="Seto Y."/>
            <person name="Wang Y."/>
            <person name="Wakatake T."/>
            <person name="Sakakibara H."/>
            <person name="Demura T."/>
            <person name="Yamaguchi S."/>
            <person name="Yoneyama K."/>
            <person name="Manabe R.I."/>
            <person name="Nelson D.C."/>
            <person name="Schulman A.H."/>
            <person name="Timko M.P."/>
            <person name="dePamphilis C.W."/>
            <person name="Choi D."/>
            <person name="Shirasu K."/>
        </authorList>
    </citation>
    <scope>NUCLEOTIDE SEQUENCE [LARGE SCALE GENOMIC DNA]</scope>
    <source>
        <strain evidence="8">cv. UVA1</strain>
    </source>
</reference>
<dbReference type="PANTHER" id="PTHR21562:SF5">
    <property type="entry name" value="PECTIN ACETYLESTERASE 12"/>
    <property type="match status" value="1"/>
</dbReference>
<proteinExistence type="inferred from homology"/>
<dbReference type="Pfam" id="PF03283">
    <property type="entry name" value="PAE"/>
    <property type="match status" value="1"/>
</dbReference>
<dbReference type="GO" id="GO:0009505">
    <property type="term" value="C:plant-type cell wall"/>
    <property type="evidence" value="ECO:0007669"/>
    <property type="project" value="TreeGrafter"/>
</dbReference>
<keyword evidence="5 6" id="KW-0961">Cell wall biogenesis/degradation</keyword>
<dbReference type="InterPro" id="IPR004963">
    <property type="entry name" value="PAE/NOTUM"/>
</dbReference>
<keyword evidence="4 6" id="KW-0134">Cell wall</keyword>